<gene>
    <name evidence="4" type="ORF">E7747_04830</name>
</gene>
<dbReference type="InterPro" id="IPR029057">
    <property type="entry name" value="PRTase-like"/>
</dbReference>
<reference evidence="5" key="1">
    <citation type="submission" date="2019-02" db="EMBL/GenBank/DDBJ databases">
        <title>Isolation and identification of novel species under the genus Muribaculum.</title>
        <authorList>
            <person name="Miyake S."/>
            <person name="Ding Y."/>
            <person name="Low A."/>
            <person name="Soh M."/>
            <person name="Seedorf H."/>
        </authorList>
    </citation>
    <scope>NUCLEOTIDE SEQUENCE [LARGE SCALE GENOMIC DNA]</scope>
    <source>
        <strain evidence="5">H5</strain>
    </source>
</reference>
<evidence type="ECO:0000256" key="2">
    <source>
        <dbReference type="ARBA" id="ARBA00022679"/>
    </source>
</evidence>
<feature type="domain" description="Phosphoribosyltransferase" evidence="3">
    <location>
        <begin position="32"/>
        <end position="198"/>
    </location>
</feature>
<dbReference type="CDD" id="cd06223">
    <property type="entry name" value="PRTases_typeI"/>
    <property type="match status" value="1"/>
</dbReference>
<dbReference type="AlphaFoldDB" id="A0A4P7W2Q1"/>
<proteinExistence type="predicted"/>
<evidence type="ECO:0000313" key="4">
    <source>
        <dbReference type="EMBL" id="QCD41665.1"/>
    </source>
</evidence>
<keyword evidence="5" id="KW-1185">Reference proteome</keyword>
<organism evidence="4 5">
    <name type="scientific">Duncaniella dubosii</name>
    <dbReference type="NCBI Taxonomy" id="2518971"/>
    <lineage>
        <taxon>Bacteria</taxon>
        <taxon>Pseudomonadati</taxon>
        <taxon>Bacteroidota</taxon>
        <taxon>Bacteroidia</taxon>
        <taxon>Bacteroidales</taxon>
        <taxon>Muribaculaceae</taxon>
        <taxon>Duncaniella</taxon>
    </lineage>
</organism>
<accession>A0A4P7W2Q1</accession>
<evidence type="ECO:0000256" key="1">
    <source>
        <dbReference type="ARBA" id="ARBA00022676"/>
    </source>
</evidence>
<protein>
    <recommendedName>
        <fullName evidence="3">Phosphoribosyltransferase domain-containing protein</fullName>
    </recommendedName>
</protein>
<dbReference type="Proteomes" id="UP000297149">
    <property type="component" value="Chromosome"/>
</dbReference>
<dbReference type="Pfam" id="PF00156">
    <property type="entry name" value="Pribosyltran"/>
    <property type="match status" value="1"/>
</dbReference>
<dbReference type="GO" id="GO:0016757">
    <property type="term" value="F:glycosyltransferase activity"/>
    <property type="evidence" value="ECO:0007669"/>
    <property type="project" value="UniProtKB-KW"/>
</dbReference>
<dbReference type="InterPro" id="IPR000836">
    <property type="entry name" value="PRTase_dom"/>
</dbReference>
<dbReference type="KEGG" id="ddb:E7747_04830"/>
<dbReference type="EMBL" id="CP039396">
    <property type="protein sequence ID" value="QCD41665.1"/>
    <property type="molecule type" value="Genomic_DNA"/>
</dbReference>
<sequence>MAVVGKIVDVVRKNSKKNMKVVTLDSRRFAVACRMLAEVVEGDKFMPELMVGIRTGGEYVAREMLGEFPGARLAVVELQRPSTRHKGLVAGLLPLLPARVLDFMRMVEARLLALRPRRRVGRVEIPEEITALGARRILVVDDAVDSGVTLEAVVSSLREACPSAQVRSAVITVTTSRPVISPDYALYRNKTLIRFPWSMDMKA</sequence>
<keyword evidence="1" id="KW-0328">Glycosyltransferase</keyword>
<name>A0A4P7W2Q1_9BACT</name>
<evidence type="ECO:0000259" key="3">
    <source>
        <dbReference type="Pfam" id="PF00156"/>
    </source>
</evidence>
<dbReference type="SUPFAM" id="SSF53271">
    <property type="entry name" value="PRTase-like"/>
    <property type="match status" value="1"/>
</dbReference>
<dbReference type="RefSeq" id="WP_136414458.1">
    <property type="nucleotide sequence ID" value="NZ_CP039396.1"/>
</dbReference>
<dbReference type="PANTHER" id="PTHR43363">
    <property type="entry name" value="HYPOXANTHINE PHOSPHORIBOSYLTRANSFERASE"/>
    <property type="match status" value="1"/>
</dbReference>
<keyword evidence="2" id="KW-0808">Transferase</keyword>
<dbReference type="PANTHER" id="PTHR43363:SF1">
    <property type="entry name" value="HYPOXANTHINE-GUANINE PHOSPHORIBOSYLTRANSFERASE"/>
    <property type="match status" value="1"/>
</dbReference>
<dbReference type="Gene3D" id="3.40.50.2020">
    <property type="match status" value="1"/>
</dbReference>
<evidence type="ECO:0000313" key="5">
    <source>
        <dbReference type="Proteomes" id="UP000297149"/>
    </source>
</evidence>